<dbReference type="Gene3D" id="3.40.50.720">
    <property type="entry name" value="NAD(P)-binding Rossmann-like Domain"/>
    <property type="match status" value="1"/>
</dbReference>
<evidence type="ECO:0000313" key="6">
    <source>
        <dbReference type="EMBL" id="CDH59994.1"/>
    </source>
</evidence>
<comment type="similarity">
    <text evidence="2">Belongs to the FMP52 family.</text>
</comment>
<evidence type="ECO:0000256" key="1">
    <source>
        <dbReference type="ARBA" id="ARBA00004450"/>
    </source>
</evidence>
<comment type="subcellular location">
    <subcellularLocation>
        <location evidence="1">Mitochondrion outer membrane</location>
        <topology evidence="1">Peripheral membrane protein</topology>
    </subcellularLocation>
</comment>
<protein>
    <submittedName>
        <fullName evidence="6">Protein</fullName>
    </submittedName>
</protein>
<dbReference type="VEuPathDB" id="FungiDB:LCOR_10793.1"/>
<reference evidence="6" key="1">
    <citation type="submission" date="2013-08" db="EMBL/GenBank/DDBJ databases">
        <title>Gene expansion shapes genome architecture in the human pathogen Lichtheimia corymbifera: an evolutionary genomics analysis in the ancient terrestrial Mucorales (Mucoromycotina).</title>
        <authorList>
            <person name="Schwartze V.U."/>
            <person name="Winter S."/>
            <person name="Shelest E."/>
            <person name="Marcet-Houben M."/>
            <person name="Horn F."/>
            <person name="Wehner S."/>
            <person name="Hoffmann K."/>
            <person name="Riege K."/>
            <person name="Sammeth M."/>
            <person name="Nowrousian M."/>
            <person name="Valiante V."/>
            <person name="Linde J."/>
            <person name="Jacobsen I.D."/>
            <person name="Marz M."/>
            <person name="Brakhage A.A."/>
            <person name="Gabaldon T."/>
            <person name="Bocker S."/>
            <person name="Voigt K."/>
        </authorList>
    </citation>
    <scope>NUCLEOTIDE SEQUENCE [LARGE SCALE GENOMIC DNA]</scope>
    <source>
        <strain evidence="6">FSU 9682</strain>
    </source>
</reference>
<dbReference type="AlphaFoldDB" id="A0A068SCH6"/>
<feature type="domain" description="NAD-dependent epimerase/dehydratase" evidence="5">
    <location>
        <begin position="7"/>
        <end position="137"/>
    </location>
</feature>
<dbReference type="InterPro" id="IPR036291">
    <property type="entry name" value="NAD(P)-bd_dom_sf"/>
</dbReference>
<dbReference type="PANTHER" id="PTHR14097">
    <property type="entry name" value="OXIDOREDUCTASE HTATIP2"/>
    <property type="match status" value="1"/>
</dbReference>
<evidence type="ECO:0000259" key="5">
    <source>
        <dbReference type="Pfam" id="PF01370"/>
    </source>
</evidence>
<dbReference type="GO" id="GO:0005741">
    <property type="term" value="C:mitochondrial outer membrane"/>
    <property type="evidence" value="ECO:0007669"/>
    <property type="project" value="UniProtKB-SubCell"/>
</dbReference>
<dbReference type="GO" id="GO:0051170">
    <property type="term" value="P:import into nucleus"/>
    <property type="evidence" value="ECO:0007669"/>
    <property type="project" value="TreeGrafter"/>
</dbReference>
<dbReference type="STRING" id="1263082.A0A068SCH6"/>
<sequence>MQHEKTALVLGSTGAVGKALVKDLLFNGDYQKVITVGRRPVQLDSNIPQEKLEQKTVDFDKLEEHRDKFKNVNDVYCCLGTTRADAGSSEAFKRIDQGYVLNSAKIIAEENKPVSDDTSAPVSSLSPVHFLYCSSAHSNPNSPFLYPQSKGQTEQGIINTGFQRVSIFHPGYLELEEPRPKARLLETTFGSIITPVNRFFNLHLAVPVTRVAEAMRKAAASDVSAGQTSFLGKETIVDRYVNKEIEEMTL</sequence>
<evidence type="ECO:0000256" key="3">
    <source>
        <dbReference type="ARBA" id="ARBA00023128"/>
    </source>
</evidence>
<dbReference type="Proteomes" id="UP000027586">
    <property type="component" value="Unassembled WGS sequence"/>
</dbReference>
<dbReference type="SUPFAM" id="SSF51735">
    <property type="entry name" value="NAD(P)-binding Rossmann-fold domains"/>
    <property type="match status" value="1"/>
</dbReference>
<accession>A0A068SCH6</accession>
<evidence type="ECO:0000313" key="7">
    <source>
        <dbReference type="Proteomes" id="UP000027586"/>
    </source>
</evidence>
<dbReference type="Pfam" id="PF01370">
    <property type="entry name" value="Epimerase"/>
    <property type="match status" value="1"/>
</dbReference>
<gene>
    <name evidence="6" type="ORF">LCOR_10793.1</name>
</gene>
<evidence type="ECO:0000256" key="2">
    <source>
        <dbReference type="ARBA" id="ARBA00006617"/>
    </source>
</evidence>
<comment type="caution">
    <text evidence="6">The sequence shown here is derived from an EMBL/GenBank/DDBJ whole genome shotgun (WGS) entry which is preliminary data.</text>
</comment>
<proteinExistence type="inferred from homology"/>
<keyword evidence="3" id="KW-0496">Mitochondrion</keyword>
<keyword evidence="4" id="KW-0472">Membrane</keyword>
<dbReference type="EMBL" id="CBTN010000079">
    <property type="protein sequence ID" value="CDH59994.1"/>
    <property type="molecule type" value="Genomic_DNA"/>
</dbReference>
<name>A0A068SCH6_9FUNG</name>
<evidence type="ECO:0000256" key="4">
    <source>
        <dbReference type="ARBA" id="ARBA00023136"/>
    </source>
</evidence>
<organism evidence="6 7">
    <name type="scientific">Lichtheimia corymbifera JMRC:FSU:9682</name>
    <dbReference type="NCBI Taxonomy" id="1263082"/>
    <lineage>
        <taxon>Eukaryota</taxon>
        <taxon>Fungi</taxon>
        <taxon>Fungi incertae sedis</taxon>
        <taxon>Mucoromycota</taxon>
        <taxon>Mucoromycotina</taxon>
        <taxon>Mucoromycetes</taxon>
        <taxon>Mucorales</taxon>
        <taxon>Lichtheimiaceae</taxon>
        <taxon>Lichtheimia</taxon>
    </lineage>
</organism>
<keyword evidence="7" id="KW-1185">Reference proteome</keyword>
<dbReference type="PANTHER" id="PTHR14097:SF7">
    <property type="entry name" value="OXIDOREDUCTASE HTATIP2"/>
    <property type="match status" value="1"/>
</dbReference>
<dbReference type="OrthoDB" id="430436at2759"/>
<dbReference type="InterPro" id="IPR001509">
    <property type="entry name" value="Epimerase_deHydtase"/>
</dbReference>